<keyword evidence="5 7" id="KW-0472">Membrane</keyword>
<dbReference type="GO" id="GO:0000271">
    <property type="term" value="P:polysaccharide biosynthetic process"/>
    <property type="evidence" value="ECO:0007669"/>
    <property type="project" value="InterPro"/>
</dbReference>
<evidence type="ECO:0000256" key="4">
    <source>
        <dbReference type="ARBA" id="ARBA00022989"/>
    </source>
</evidence>
<evidence type="ECO:0000256" key="3">
    <source>
        <dbReference type="ARBA" id="ARBA00022692"/>
    </source>
</evidence>
<dbReference type="GO" id="GO:0005886">
    <property type="term" value="C:plasma membrane"/>
    <property type="evidence" value="ECO:0007669"/>
    <property type="project" value="TreeGrafter"/>
</dbReference>
<name>A0A7Y9DJT7_9ACTN</name>
<evidence type="ECO:0000259" key="8">
    <source>
        <dbReference type="Pfam" id="PF04138"/>
    </source>
</evidence>
<feature type="transmembrane region" description="Helical" evidence="7">
    <location>
        <begin position="67"/>
        <end position="86"/>
    </location>
</feature>
<evidence type="ECO:0000256" key="7">
    <source>
        <dbReference type="SAM" id="Phobius"/>
    </source>
</evidence>
<feature type="transmembrane region" description="Helical" evidence="7">
    <location>
        <begin position="26"/>
        <end position="47"/>
    </location>
</feature>
<feature type="domain" description="GtrA/DPMS transmembrane" evidence="8">
    <location>
        <begin position="28"/>
        <end position="156"/>
    </location>
</feature>
<keyword evidence="4 7" id="KW-1133">Transmembrane helix</keyword>
<evidence type="ECO:0000256" key="2">
    <source>
        <dbReference type="ARBA" id="ARBA00009399"/>
    </source>
</evidence>
<keyword evidence="3 7" id="KW-0812">Transmembrane</keyword>
<organism evidence="9 10">
    <name type="scientific">Kineococcus aurantiacus</name>
    <dbReference type="NCBI Taxonomy" id="37633"/>
    <lineage>
        <taxon>Bacteria</taxon>
        <taxon>Bacillati</taxon>
        <taxon>Actinomycetota</taxon>
        <taxon>Actinomycetes</taxon>
        <taxon>Kineosporiales</taxon>
        <taxon>Kineosporiaceae</taxon>
        <taxon>Kineococcus</taxon>
    </lineage>
</organism>
<dbReference type="PANTHER" id="PTHR38459:SF1">
    <property type="entry name" value="PROPHAGE BACTOPRENOL-LINKED GLUCOSE TRANSLOCASE HOMOLOG"/>
    <property type="match status" value="1"/>
</dbReference>
<evidence type="ECO:0000256" key="5">
    <source>
        <dbReference type="ARBA" id="ARBA00023136"/>
    </source>
</evidence>
<evidence type="ECO:0000256" key="1">
    <source>
        <dbReference type="ARBA" id="ARBA00004141"/>
    </source>
</evidence>
<feature type="region of interest" description="Disordered" evidence="6">
    <location>
        <begin position="167"/>
        <end position="207"/>
    </location>
</feature>
<dbReference type="EMBL" id="JACCBB010000001">
    <property type="protein sequence ID" value="NYD21822.1"/>
    <property type="molecule type" value="Genomic_DNA"/>
</dbReference>
<dbReference type="InterPro" id="IPR051401">
    <property type="entry name" value="GtrA_CellWall_Glycosyl"/>
</dbReference>
<protein>
    <submittedName>
        <fullName evidence="9">Putative flippase GtrA</fullName>
    </submittedName>
</protein>
<dbReference type="RefSeq" id="WP_179750387.1">
    <property type="nucleotide sequence ID" value="NZ_BAAAGN010000005.1"/>
</dbReference>
<proteinExistence type="inferred from homology"/>
<comment type="subcellular location">
    <subcellularLocation>
        <location evidence="1">Membrane</location>
        <topology evidence="1">Multi-pass membrane protein</topology>
    </subcellularLocation>
</comment>
<sequence>MSGNEQGGAGLVRRLRDTYEVLAREAAKFGIVGAVAFVTDFGVFNLLRYAGPGGEGVLHGKPLTANVVSVVLSIVVAWLGNRYWTFRHRRRASAPRELLLFFLMNGFGLLISLVCLGFTYYVLDLRGPLASNVSAKVVGVALGTLFRWWAYRRWVFVEELREEGWQAHPSHESGHPGHPGHPGAGEPVSAGAQVDDVRRGQARPGAV</sequence>
<keyword evidence="10" id="KW-1185">Reference proteome</keyword>
<comment type="similarity">
    <text evidence="2">Belongs to the GtrA family.</text>
</comment>
<comment type="caution">
    <text evidence="9">The sequence shown here is derived from an EMBL/GenBank/DDBJ whole genome shotgun (WGS) entry which is preliminary data.</text>
</comment>
<evidence type="ECO:0000256" key="6">
    <source>
        <dbReference type="SAM" id="MobiDB-lite"/>
    </source>
</evidence>
<feature type="transmembrane region" description="Helical" evidence="7">
    <location>
        <begin position="98"/>
        <end position="123"/>
    </location>
</feature>
<reference evidence="9 10" key="1">
    <citation type="submission" date="2020-07" db="EMBL/GenBank/DDBJ databases">
        <title>Sequencing the genomes of 1000 actinobacteria strains.</title>
        <authorList>
            <person name="Klenk H.-P."/>
        </authorList>
    </citation>
    <scope>NUCLEOTIDE SEQUENCE [LARGE SCALE GENOMIC DNA]</scope>
    <source>
        <strain evidence="9 10">DSM 7487</strain>
    </source>
</reference>
<dbReference type="AlphaFoldDB" id="A0A7Y9DJT7"/>
<gene>
    <name evidence="9" type="ORF">BJ968_001362</name>
</gene>
<dbReference type="InterPro" id="IPR007267">
    <property type="entry name" value="GtrA_DPMS_TM"/>
</dbReference>
<dbReference type="PANTHER" id="PTHR38459">
    <property type="entry name" value="PROPHAGE BACTOPRENOL-LINKED GLUCOSE TRANSLOCASE HOMOLOG"/>
    <property type="match status" value="1"/>
</dbReference>
<dbReference type="Pfam" id="PF04138">
    <property type="entry name" value="GtrA_DPMS_TM"/>
    <property type="match status" value="1"/>
</dbReference>
<evidence type="ECO:0000313" key="10">
    <source>
        <dbReference type="Proteomes" id="UP000521922"/>
    </source>
</evidence>
<evidence type="ECO:0000313" key="9">
    <source>
        <dbReference type="EMBL" id="NYD21822.1"/>
    </source>
</evidence>
<accession>A0A7Y9DJT7</accession>
<dbReference type="Proteomes" id="UP000521922">
    <property type="component" value="Unassembled WGS sequence"/>
</dbReference>